<protein>
    <submittedName>
        <fullName evidence="1">Uncharacterized protein</fullName>
    </submittedName>
</protein>
<dbReference type="AlphaFoldDB" id="A0A0C1ZGD0"/>
<evidence type="ECO:0000313" key="1">
    <source>
        <dbReference type="EMBL" id="KIG16674.1"/>
    </source>
</evidence>
<accession>A0A0C1ZGD0</accession>
<evidence type="ECO:0000313" key="2">
    <source>
        <dbReference type="Proteomes" id="UP000031599"/>
    </source>
</evidence>
<dbReference type="EMBL" id="JMCC02000034">
    <property type="protein sequence ID" value="KIG16674.1"/>
    <property type="molecule type" value="Genomic_DNA"/>
</dbReference>
<sequence>MAQNIARTSADVQCFCPRIAAMWIIGGFADRIAGLGCHNRW</sequence>
<comment type="caution">
    <text evidence="1">The sequence shown here is derived from an EMBL/GenBank/DDBJ whole genome shotgun (WGS) entry which is preliminary data.</text>
</comment>
<gene>
    <name evidence="1" type="ORF">DB30_04293</name>
</gene>
<organism evidence="1 2">
    <name type="scientific">Enhygromyxa salina</name>
    <dbReference type="NCBI Taxonomy" id="215803"/>
    <lineage>
        <taxon>Bacteria</taxon>
        <taxon>Pseudomonadati</taxon>
        <taxon>Myxococcota</taxon>
        <taxon>Polyangia</taxon>
        <taxon>Nannocystales</taxon>
        <taxon>Nannocystaceae</taxon>
        <taxon>Enhygromyxa</taxon>
    </lineage>
</organism>
<name>A0A0C1ZGD0_9BACT</name>
<proteinExistence type="predicted"/>
<reference evidence="1 2" key="1">
    <citation type="submission" date="2014-12" db="EMBL/GenBank/DDBJ databases">
        <title>Genome assembly of Enhygromyxa salina DSM 15201.</title>
        <authorList>
            <person name="Sharma G."/>
            <person name="Subramanian S."/>
        </authorList>
    </citation>
    <scope>NUCLEOTIDE SEQUENCE [LARGE SCALE GENOMIC DNA]</scope>
    <source>
        <strain evidence="1 2">DSM 15201</strain>
    </source>
</reference>
<dbReference type="Proteomes" id="UP000031599">
    <property type="component" value="Unassembled WGS sequence"/>
</dbReference>